<keyword evidence="3" id="KW-1185">Reference proteome</keyword>
<gene>
    <name evidence="2" type="ORF">R82641_BJNNKPBH_01465</name>
</gene>
<dbReference type="RefSeq" id="WP_338348176.1">
    <property type="nucleotide sequence ID" value="NZ_CAUZLY010000013.1"/>
</dbReference>
<sequence length="53" mass="6416">MRDKFVVDRAVQDEDGYQVFATLTLSRRKRKKLRQYKKTLAKLKKIMNEIEEV</sequence>
<proteinExistence type="predicted"/>
<evidence type="ECO:0000313" key="3">
    <source>
        <dbReference type="Proteomes" id="UP001314200"/>
    </source>
</evidence>
<dbReference type="Proteomes" id="UP001314200">
    <property type="component" value="Unassembled WGS sequence"/>
</dbReference>
<feature type="coiled-coil region" evidence="1">
    <location>
        <begin position="26"/>
        <end position="53"/>
    </location>
</feature>
<evidence type="ECO:0000313" key="2">
    <source>
        <dbReference type="EMBL" id="CAK1254036.1"/>
    </source>
</evidence>
<dbReference type="EMBL" id="CAUZLY010000013">
    <property type="protein sequence ID" value="CAK1254036.1"/>
    <property type="molecule type" value="Genomic_DNA"/>
</dbReference>
<reference evidence="2 3" key="1">
    <citation type="submission" date="2023-10" db="EMBL/GenBank/DDBJ databases">
        <authorList>
            <person name="Botero Cardona J."/>
        </authorList>
    </citation>
    <scope>NUCLEOTIDE SEQUENCE [LARGE SCALE GENOMIC DNA]</scope>
    <source>
        <strain evidence="2 3">R-82641</strain>
    </source>
</reference>
<accession>A0ABM9N1P4</accession>
<keyword evidence="1" id="KW-0175">Coiled coil</keyword>
<evidence type="ECO:0000256" key="1">
    <source>
        <dbReference type="SAM" id="Coils"/>
    </source>
</evidence>
<name>A0ABM9N1P4_9LACO</name>
<comment type="caution">
    <text evidence="2">The sequence shown here is derived from an EMBL/GenBank/DDBJ whole genome shotgun (WGS) entry which is preliminary data.</text>
</comment>
<organism evidence="2 3">
    <name type="scientific">Fructobacillus cardui</name>
    <dbReference type="NCBI Taxonomy" id="2893170"/>
    <lineage>
        <taxon>Bacteria</taxon>
        <taxon>Bacillati</taxon>
        <taxon>Bacillota</taxon>
        <taxon>Bacilli</taxon>
        <taxon>Lactobacillales</taxon>
        <taxon>Lactobacillaceae</taxon>
        <taxon>Fructobacillus</taxon>
    </lineage>
</organism>
<protein>
    <submittedName>
        <fullName evidence="2">Uncharacterized protein</fullName>
    </submittedName>
</protein>